<comment type="similarity">
    <text evidence="1">Belongs to the AB hydrolase superfamily.</text>
</comment>
<dbReference type="Pfam" id="PF00561">
    <property type="entry name" value="Abhydrolase_1"/>
    <property type="match status" value="1"/>
</dbReference>
<comment type="caution">
    <text evidence="4">The sequence shown here is derived from an EMBL/GenBank/DDBJ whole genome shotgun (WGS) entry which is preliminary data.</text>
</comment>
<dbReference type="HOGENOM" id="CLU_020336_53_0_1"/>
<gene>
    <name evidence="4" type="ORF">GQ26_0500310</name>
</gene>
<evidence type="ECO:0000259" key="3">
    <source>
        <dbReference type="Pfam" id="PF00561"/>
    </source>
</evidence>
<dbReference type="InterPro" id="IPR000073">
    <property type="entry name" value="AB_hydrolase_1"/>
</dbReference>
<feature type="domain" description="AB hydrolase-1" evidence="3">
    <location>
        <begin position="51"/>
        <end position="296"/>
    </location>
</feature>
<evidence type="ECO:0000256" key="1">
    <source>
        <dbReference type="ARBA" id="ARBA00008645"/>
    </source>
</evidence>
<protein>
    <submittedName>
        <fullName evidence="4">Abhydrolase domain-containing protein C22H12.03</fullName>
    </submittedName>
</protein>
<dbReference type="GO" id="GO:0005739">
    <property type="term" value="C:mitochondrion"/>
    <property type="evidence" value="ECO:0007669"/>
    <property type="project" value="TreeGrafter"/>
</dbReference>
<evidence type="ECO:0000256" key="2">
    <source>
        <dbReference type="ARBA" id="ARBA00022801"/>
    </source>
</evidence>
<dbReference type="AlphaFoldDB" id="A0A093UP49"/>
<dbReference type="ESTHER" id="talmq-b6qhr2">
    <property type="family name" value="ABHD11-Acetyl_transferase"/>
</dbReference>
<dbReference type="EMBL" id="JPOX01000050">
    <property type="protein sequence ID" value="KFX42037.1"/>
    <property type="molecule type" value="Genomic_DNA"/>
</dbReference>
<dbReference type="GO" id="GO:0052689">
    <property type="term" value="F:carboxylic ester hydrolase activity"/>
    <property type="evidence" value="ECO:0007669"/>
    <property type="project" value="TreeGrafter"/>
</dbReference>
<keyword evidence="2 4" id="KW-0378">Hydrolase</keyword>
<organism evidence="4">
    <name type="scientific">Talaromyces marneffei PM1</name>
    <dbReference type="NCBI Taxonomy" id="1077442"/>
    <lineage>
        <taxon>Eukaryota</taxon>
        <taxon>Fungi</taxon>
        <taxon>Dikarya</taxon>
        <taxon>Ascomycota</taxon>
        <taxon>Pezizomycotina</taxon>
        <taxon>Eurotiomycetes</taxon>
        <taxon>Eurotiomycetidae</taxon>
        <taxon>Eurotiales</taxon>
        <taxon>Trichocomaceae</taxon>
        <taxon>Talaromyces</taxon>
        <taxon>Talaromyces sect. Talaromyces</taxon>
    </lineage>
</organism>
<dbReference type="PANTHER" id="PTHR46118">
    <property type="entry name" value="PROTEIN ABHD11"/>
    <property type="match status" value="1"/>
</dbReference>
<dbReference type="SUPFAM" id="SSF53474">
    <property type="entry name" value="alpha/beta-Hydrolases"/>
    <property type="match status" value="1"/>
</dbReference>
<reference evidence="4" key="1">
    <citation type="journal article" date="2014" name="PLoS Genet.">
        <title>Signature Gene Expression Reveals Novel Clues to the Molecular Mechanisms of Dimorphic Transition in Penicillium marneffei.</title>
        <authorList>
            <person name="Yang E."/>
            <person name="Wang G."/>
            <person name="Cai J."/>
            <person name="Woo P.C."/>
            <person name="Lau S.K."/>
            <person name="Yuen K.-Y."/>
            <person name="Chow W.-N."/>
            <person name="Lin X."/>
        </authorList>
    </citation>
    <scope>NUCLEOTIDE SEQUENCE [LARGE SCALE GENOMIC DNA]</scope>
    <source>
        <strain evidence="4">PM1</strain>
    </source>
</reference>
<evidence type="ECO:0000313" key="4">
    <source>
        <dbReference type="EMBL" id="KFX42037.1"/>
    </source>
</evidence>
<dbReference type="eggNOG" id="KOG2382">
    <property type="taxonomic scope" value="Eukaryota"/>
</dbReference>
<dbReference type="FunFam" id="3.40.50.1820:FF:000039">
    <property type="entry name" value="Esterase ybfF"/>
    <property type="match status" value="1"/>
</dbReference>
<dbReference type="Gene3D" id="3.40.50.1820">
    <property type="entry name" value="alpha/beta hydrolase"/>
    <property type="match status" value="1"/>
</dbReference>
<dbReference type="PANTHER" id="PTHR46118:SF4">
    <property type="entry name" value="PROTEIN ABHD11"/>
    <property type="match status" value="1"/>
</dbReference>
<proteinExistence type="inferred from homology"/>
<accession>A0A093UP49</accession>
<name>A0A093UP49_TALMA</name>
<sequence>MLFLSTRVRPVAGLCTAHSKRLFSSSSPLKVELAYQLIEPSAQDKKRSGQPIVFMHGFMGNKMNNRSISKALARDLNRDIYIVDLRNHGDSPHAPEHTYTHLAEDVSDFIKQHRLGKAALIGHSMGAKAAMVLALQSPETATALIPVDNAPVSAMLGSPFNDYVKGMKEISEARVTKQSEADKILAKYEPSVAIRQFLLTNLIRDPDNNNKTLKFRVPLDTLGSNLGEMADFPWKFDRENAANNADLPTYTGPTLIVRGLQSKYVGEKRVPAVKHFFPNAEIVGIDAGHWVISEKPEEFRQAVIKFFRENDIE</sequence>
<dbReference type="InterPro" id="IPR029058">
    <property type="entry name" value="AB_hydrolase_fold"/>
</dbReference>